<evidence type="ECO:0000313" key="3">
    <source>
        <dbReference type="Proteomes" id="UP000569732"/>
    </source>
</evidence>
<dbReference type="EMBL" id="JACCKB010000023">
    <property type="protein sequence ID" value="NYZ67277.1"/>
    <property type="molecule type" value="Genomic_DNA"/>
</dbReference>
<dbReference type="InterPro" id="IPR000073">
    <property type="entry name" value="AB_hydrolase_1"/>
</dbReference>
<dbReference type="Gene3D" id="3.40.50.1820">
    <property type="entry name" value="alpha/beta hydrolase"/>
    <property type="match status" value="1"/>
</dbReference>
<evidence type="ECO:0000259" key="1">
    <source>
        <dbReference type="Pfam" id="PF12697"/>
    </source>
</evidence>
<keyword evidence="3" id="KW-1185">Reference proteome</keyword>
<dbReference type="Pfam" id="PF12697">
    <property type="entry name" value="Abhydrolase_6"/>
    <property type="match status" value="1"/>
</dbReference>
<comment type="caution">
    <text evidence="2">The sequence shown here is derived from an EMBL/GenBank/DDBJ whole genome shotgun (WGS) entry which is preliminary data.</text>
</comment>
<dbReference type="AlphaFoldDB" id="A0A853ICM4"/>
<dbReference type="SUPFAM" id="SSF53474">
    <property type="entry name" value="alpha/beta-Hydrolases"/>
    <property type="match status" value="1"/>
</dbReference>
<name>A0A853ICM4_9GAMM</name>
<reference evidence="2 3" key="1">
    <citation type="submission" date="2020-07" db="EMBL/GenBank/DDBJ databases">
        <title>Endozoicomonas sp. nov., isolated from sediment.</title>
        <authorList>
            <person name="Gu T."/>
        </authorList>
    </citation>
    <scope>NUCLEOTIDE SEQUENCE [LARGE SCALE GENOMIC DNA]</scope>
    <source>
        <strain evidence="2 3">SM1973</strain>
    </source>
</reference>
<gene>
    <name evidence="2" type="ORF">H0A36_14760</name>
</gene>
<organism evidence="2 3">
    <name type="scientific">Spartinivicinus marinus</name>
    <dbReference type="NCBI Taxonomy" id="2994442"/>
    <lineage>
        <taxon>Bacteria</taxon>
        <taxon>Pseudomonadati</taxon>
        <taxon>Pseudomonadota</taxon>
        <taxon>Gammaproteobacteria</taxon>
        <taxon>Oceanospirillales</taxon>
        <taxon>Zooshikellaceae</taxon>
        <taxon>Spartinivicinus</taxon>
    </lineage>
</organism>
<dbReference type="InterPro" id="IPR029058">
    <property type="entry name" value="AB_hydrolase_fold"/>
</dbReference>
<dbReference type="Proteomes" id="UP000569732">
    <property type="component" value="Unassembled WGS sequence"/>
</dbReference>
<evidence type="ECO:0000313" key="2">
    <source>
        <dbReference type="EMBL" id="NYZ67277.1"/>
    </source>
</evidence>
<keyword evidence="2" id="KW-0378">Hydrolase</keyword>
<feature type="domain" description="AB hydrolase-1" evidence="1">
    <location>
        <begin position="11"/>
        <end position="233"/>
    </location>
</feature>
<sequence length="249" mass="27217">MNYSASYSLALIPGWSMPAATLESLADSLSAEWPVKVLQWPTELEVWQHQESLLDAMAAQLPEGPVVLVGWSLGGQLASLLALASSTLSQRGQVVLVTLASNPCFVANQDWPYGMDQPTFHGFQQGFNQFPAKTLKEFCLLVAKGAGNYRTTAKLLQQLQPQAGLSNEVLAEGLKLLATLDTRNLLQQLTCPQLHLLGAKDALVTHQLVEWFQKQEIPVDKLANSGHYLMANTVELASKIKQFAMGCNQ</sequence>
<accession>A0A853ICM4</accession>
<dbReference type="RefSeq" id="WP_180569299.1">
    <property type="nucleotide sequence ID" value="NZ_JACCKB010000023.1"/>
</dbReference>
<protein>
    <submittedName>
        <fullName evidence="2">Alpha/beta fold hydrolase</fullName>
    </submittedName>
</protein>
<proteinExistence type="predicted"/>
<dbReference type="GO" id="GO:0016787">
    <property type="term" value="F:hydrolase activity"/>
    <property type="evidence" value="ECO:0007669"/>
    <property type="project" value="UniProtKB-KW"/>
</dbReference>